<dbReference type="PANTHER" id="PTHR43968">
    <property type="match status" value="1"/>
</dbReference>
<feature type="domain" description="GST N-terminal" evidence="3">
    <location>
        <begin position="247"/>
        <end position="327"/>
    </location>
</feature>
<dbReference type="SFLD" id="SFLDS00019">
    <property type="entry name" value="Glutathione_Transferase_(cytos"/>
    <property type="match status" value="1"/>
</dbReference>
<dbReference type="CDD" id="cd00570">
    <property type="entry name" value="GST_N_family"/>
    <property type="match status" value="1"/>
</dbReference>
<evidence type="ECO:0000256" key="1">
    <source>
        <dbReference type="ARBA" id="ARBA00007409"/>
    </source>
</evidence>
<evidence type="ECO:0000259" key="3">
    <source>
        <dbReference type="PROSITE" id="PS50404"/>
    </source>
</evidence>
<feature type="compositionally biased region" description="Polar residues" evidence="2">
    <location>
        <begin position="22"/>
        <end position="35"/>
    </location>
</feature>
<dbReference type="Proteomes" id="UP001275084">
    <property type="component" value="Unassembled WGS sequence"/>
</dbReference>
<evidence type="ECO:0000256" key="2">
    <source>
        <dbReference type="SAM" id="MobiDB-lite"/>
    </source>
</evidence>
<sequence length="474" mass="53785">MPSSRPQAQETVQPAGLHDDQNSSGRAKSGTSGQLKTKMVENPASLAEWRQKLFDLDHMVILSQEEFETYFPWVDNIYSHRSSQQYKRKPLVTHYWDCRMKGRPPGTPKSLDPNRKKRKRQIRERDLCDVKIKISEYQAGCSVDALEVHSGGEIGSIGGELVAALIRFQGQPFWTMERINGSMMNGTSYGLPGKHRHSLEKSDEIKKSSVRRWLAARELEARRNTGPSPWKTSGNAAMTAKRHSKGSDLKLYAACYCPFSQRVWIALEAKGTDYQYCETDPFRKPKPNQLLGANMRGLVPAVRDRDWTCGDSGALLEYLEEKTGSCSLLPEDPRLRAHCRLWTNFINENIVSSFGLVLTATEEASQQHGERLHRDLVELSQAAHKEGPFFLGDKLSMVDAHFAPFALRLSRILGWAPPPSELRLKMWIQAMEENVFVRNTTSADRLYTRTKDLLIQNYKSKGDRVPRHVALVAE</sequence>
<proteinExistence type="inferred from homology"/>
<dbReference type="Gene3D" id="1.20.1050.10">
    <property type="match status" value="1"/>
</dbReference>
<reference evidence="5" key="2">
    <citation type="submission" date="2023-06" db="EMBL/GenBank/DDBJ databases">
        <authorList>
            <consortium name="Lawrence Berkeley National Laboratory"/>
            <person name="Haridas S."/>
            <person name="Hensen N."/>
            <person name="Bonometti L."/>
            <person name="Westerberg I."/>
            <person name="Brannstrom I.O."/>
            <person name="Guillou S."/>
            <person name="Cros-Aarteil S."/>
            <person name="Calhoun S."/>
            <person name="Kuo A."/>
            <person name="Mondo S."/>
            <person name="Pangilinan J."/>
            <person name="Riley R."/>
            <person name="Labutti K."/>
            <person name="Andreopoulos B."/>
            <person name="Lipzen A."/>
            <person name="Chen C."/>
            <person name="Yanf M."/>
            <person name="Daum C."/>
            <person name="Ng V."/>
            <person name="Clum A."/>
            <person name="Steindorff A."/>
            <person name="Ohm R."/>
            <person name="Martin F."/>
            <person name="Silar P."/>
            <person name="Natvig D."/>
            <person name="Lalanne C."/>
            <person name="Gautier V."/>
            <person name="Ament-Velasquez S.L."/>
            <person name="Kruys A."/>
            <person name="Hutchinson M.I."/>
            <person name="Powell A.J."/>
            <person name="Barry K."/>
            <person name="Miller A.N."/>
            <person name="Grigoriev I.V."/>
            <person name="Debuchy R."/>
            <person name="Gladieux P."/>
            <person name="Thoren M.H."/>
            <person name="Johannesson H."/>
        </authorList>
    </citation>
    <scope>NUCLEOTIDE SEQUENCE</scope>
    <source>
        <strain evidence="5">CBS 955.72</strain>
    </source>
</reference>
<dbReference type="InterPro" id="IPR010987">
    <property type="entry name" value="Glutathione-S-Trfase_C-like"/>
</dbReference>
<keyword evidence="6" id="KW-1185">Reference proteome</keyword>
<dbReference type="GO" id="GO:0016740">
    <property type="term" value="F:transferase activity"/>
    <property type="evidence" value="ECO:0007669"/>
    <property type="project" value="UniProtKB-KW"/>
</dbReference>
<feature type="compositionally biased region" description="Polar residues" evidence="2">
    <location>
        <begin position="1"/>
        <end position="12"/>
    </location>
</feature>
<feature type="region of interest" description="Disordered" evidence="2">
    <location>
        <begin position="99"/>
        <end position="122"/>
    </location>
</feature>
<reference evidence="5" key="1">
    <citation type="journal article" date="2023" name="Mol. Phylogenet. Evol.">
        <title>Genome-scale phylogeny and comparative genomics of the fungal order Sordariales.</title>
        <authorList>
            <person name="Hensen N."/>
            <person name="Bonometti L."/>
            <person name="Westerberg I."/>
            <person name="Brannstrom I.O."/>
            <person name="Guillou S."/>
            <person name="Cros-Aarteil S."/>
            <person name="Calhoun S."/>
            <person name="Haridas S."/>
            <person name="Kuo A."/>
            <person name="Mondo S."/>
            <person name="Pangilinan J."/>
            <person name="Riley R."/>
            <person name="LaButti K."/>
            <person name="Andreopoulos B."/>
            <person name="Lipzen A."/>
            <person name="Chen C."/>
            <person name="Yan M."/>
            <person name="Daum C."/>
            <person name="Ng V."/>
            <person name="Clum A."/>
            <person name="Steindorff A."/>
            <person name="Ohm R.A."/>
            <person name="Martin F."/>
            <person name="Silar P."/>
            <person name="Natvig D.O."/>
            <person name="Lalanne C."/>
            <person name="Gautier V."/>
            <person name="Ament-Velasquez S.L."/>
            <person name="Kruys A."/>
            <person name="Hutchinson M.I."/>
            <person name="Powell A.J."/>
            <person name="Barry K."/>
            <person name="Miller A.N."/>
            <person name="Grigoriev I.V."/>
            <person name="Debuchy R."/>
            <person name="Gladieux P."/>
            <person name="Hiltunen Thoren M."/>
            <person name="Johannesson H."/>
        </authorList>
    </citation>
    <scope>NUCLEOTIDE SEQUENCE</scope>
    <source>
        <strain evidence="5">CBS 955.72</strain>
    </source>
</reference>
<dbReference type="SUPFAM" id="SSF47616">
    <property type="entry name" value="GST C-terminal domain-like"/>
    <property type="match status" value="1"/>
</dbReference>
<dbReference type="InterPro" id="IPR004045">
    <property type="entry name" value="Glutathione_S-Trfase_N"/>
</dbReference>
<dbReference type="PANTHER" id="PTHR43968:SF6">
    <property type="entry name" value="GLUTATHIONE S-TRANSFERASE OMEGA"/>
    <property type="match status" value="1"/>
</dbReference>
<dbReference type="GO" id="GO:0005737">
    <property type="term" value="C:cytoplasm"/>
    <property type="evidence" value="ECO:0007669"/>
    <property type="project" value="TreeGrafter"/>
</dbReference>
<dbReference type="SFLD" id="SFLDG00358">
    <property type="entry name" value="Main_(cytGST)"/>
    <property type="match status" value="1"/>
</dbReference>
<dbReference type="PROSITE" id="PS50404">
    <property type="entry name" value="GST_NTER"/>
    <property type="match status" value="1"/>
</dbReference>
<accession>A0AAJ0HUM3</accession>
<evidence type="ECO:0000313" key="6">
    <source>
        <dbReference type="Proteomes" id="UP001275084"/>
    </source>
</evidence>
<dbReference type="AlphaFoldDB" id="A0AAJ0HUM3"/>
<dbReference type="InterPro" id="IPR050983">
    <property type="entry name" value="GST_Omega/HSP26"/>
</dbReference>
<keyword evidence="5" id="KW-0808">Transferase</keyword>
<protein>
    <submittedName>
        <fullName evidence="5">Glutathione transferase</fullName>
    </submittedName>
</protein>
<dbReference type="PROSITE" id="PS50405">
    <property type="entry name" value="GST_CTER"/>
    <property type="match status" value="1"/>
</dbReference>
<organism evidence="5 6">
    <name type="scientific">Lasiosphaeria hispida</name>
    <dbReference type="NCBI Taxonomy" id="260671"/>
    <lineage>
        <taxon>Eukaryota</taxon>
        <taxon>Fungi</taxon>
        <taxon>Dikarya</taxon>
        <taxon>Ascomycota</taxon>
        <taxon>Pezizomycotina</taxon>
        <taxon>Sordariomycetes</taxon>
        <taxon>Sordariomycetidae</taxon>
        <taxon>Sordariales</taxon>
        <taxon>Lasiosphaeriaceae</taxon>
        <taxon>Lasiosphaeria</taxon>
    </lineage>
</organism>
<name>A0AAJ0HUM3_9PEZI</name>
<dbReference type="EMBL" id="JAUIQD010000001">
    <property type="protein sequence ID" value="KAK3362864.1"/>
    <property type="molecule type" value="Genomic_DNA"/>
</dbReference>
<dbReference type="InterPro" id="IPR040079">
    <property type="entry name" value="Glutathione_S-Trfase"/>
</dbReference>
<evidence type="ECO:0000259" key="4">
    <source>
        <dbReference type="PROSITE" id="PS50405"/>
    </source>
</evidence>
<comment type="caution">
    <text evidence="5">The sequence shown here is derived from an EMBL/GenBank/DDBJ whole genome shotgun (WGS) entry which is preliminary data.</text>
</comment>
<gene>
    <name evidence="5" type="ORF">B0T25DRAFT_442167</name>
</gene>
<dbReference type="Pfam" id="PF13417">
    <property type="entry name" value="GST_N_3"/>
    <property type="match status" value="1"/>
</dbReference>
<feature type="region of interest" description="Disordered" evidence="2">
    <location>
        <begin position="1"/>
        <end position="37"/>
    </location>
</feature>
<dbReference type="Gene3D" id="3.40.30.10">
    <property type="entry name" value="Glutaredoxin"/>
    <property type="match status" value="1"/>
</dbReference>
<dbReference type="InterPro" id="IPR036249">
    <property type="entry name" value="Thioredoxin-like_sf"/>
</dbReference>
<evidence type="ECO:0000313" key="5">
    <source>
        <dbReference type="EMBL" id="KAK3362864.1"/>
    </source>
</evidence>
<comment type="similarity">
    <text evidence="1">Belongs to the GST superfamily.</text>
</comment>
<dbReference type="InterPro" id="IPR036282">
    <property type="entry name" value="Glutathione-S-Trfase_C_sf"/>
</dbReference>
<feature type="domain" description="GST C-terminal" evidence="4">
    <location>
        <begin position="332"/>
        <end position="450"/>
    </location>
</feature>
<dbReference type="SUPFAM" id="SSF52833">
    <property type="entry name" value="Thioredoxin-like"/>
    <property type="match status" value="1"/>
</dbReference>